<evidence type="ECO:0000313" key="1">
    <source>
        <dbReference type="EMBL" id="QQA00734.1"/>
    </source>
</evidence>
<dbReference type="KEGG" id="tper:IWA51_10810"/>
<reference evidence="1 2" key="1">
    <citation type="submission" date="2020-11" db="EMBL/GenBank/DDBJ databases">
        <title>Treponema Peruensis nv. sp., first commensal Treponema isolated from human feces.</title>
        <authorList>
            <person name="Belkhou C."/>
            <person name="Raes J."/>
        </authorList>
    </citation>
    <scope>NUCLEOTIDE SEQUENCE [LARGE SCALE GENOMIC DNA]</scope>
    <source>
        <strain evidence="1 2">RCC2812</strain>
    </source>
</reference>
<gene>
    <name evidence="1" type="ORF">IWA51_10810</name>
</gene>
<evidence type="ECO:0000313" key="2">
    <source>
        <dbReference type="Proteomes" id="UP000595224"/>
    </source>
</evidence>
<dbReference type="SUPFAM" id="SSF109604">
    <property type="entry name" value="HD-domain/PDEase-like"/>
    <property type="match status" value="1"/>
</dbReference>
<dbReference type="AlphaFoldDB" id="A0A7T3RCS2"/>
<name>A0A7T3RCS2_9SPIR</name>
<dbReference type="Proteomes" id="UP000595224">
    <property type="component" value="Chromosome"/>
</dbReference>
<protein>
    <recommendedName>
        <fullName evidence="3">HD domain-containing protein</fullName>
    </recommendedName>
</protein>
<evidence type="ECO:0008006" key="3">
    <source>
        <dbReference type="Google" id="ProtNLM"/>
    </source>
</evidence>
<organism evidence="1 2">
    <name type="scientific">Treponema peruense</name>
    <dbReference type="NCBI Taxonomy" id="2787628"/>
    <lineage>
        <taxon>Bacteria</taxon>
        <taxon>Pseudomonadati</taxon>
        <taxon>Spirochaetota</taxon>
        <taxon>Spirochaetia</taxon>
        <taxon>Spirochaetales</taxon>
        <taxon>Treponemataceae</taxon>
        <taxon>Treponema</taxon>
    </lineage>
</organism>
<proteinExistence type="predicted"/>
<accession>A0A7T3RCS2</accession>
<dbReference type="EMBL" id="CP064936">
    <property type="protein sequence ID" value="QQA00734.1"/>
    <property type="molecule type" value="Genomic_DNA"/>
</dbReference>
<dbReference type="Gene3D" id="1.10.3210.10">
    <property type="entry name" value="Hypothetical protein af1432"/>
    <property type="match status" value="1"/>
</dbReference>
<sequence>MQTEFFKTCGTVVAGHKDFAEEYHKILCLEYPAFLKKYEALSVLQRLRGIGLLCGTDWTPLFKNSFFYSRFDHSVGTALIVWNFTHDKKQTVAALLHDVSTPAFSHVTDFRNGDALTQESTESLNAAMIHDDKDLAAVLEQDGLTAADVDDYHRFSVADNKMPSLSADRLEYMYPSGAALDESWTLEEIKKNYSAVKILYDKNGIAELGFSDLHEAVLYTKRFCSISLILQHNEDKVAMQLMADLVSCAVENSIVCEKDLYTFSERELMQIFCDYAKKNPSGTFAKYFFTFTSMTKIERFKTEPSVNEDFYCVNVNVKKRYVDPLVELNGVRSCARVSELSADAACCINAFLNYRDTEFGCVRWASCR</sequence>
<keyword evidence="2" id="KW-1185">Reference proteome</keyword>